<dbReference type="Gene3D" id="6.10.140.1730">
    <property type="match status" value="1"/>
</dbReference>
<organism evidence="6 7">
    <name type="scientific">Hericium alpestre</name>
    <dbReference type="NCBI Taxonomy" id="135208"/>
    <lineage>
        <taxon>Eukaryota</taxon>
        <taxon>Fungi</taxon>
        <taxon>Dikarya</taxon>
        <taxon>Basidiomycota</taxon>
        <taxon>Agaricomycotina</taxon>
        <taxon>Agaricomycetes</taxon>
        <taxon>Russulales</taxon>
        <taxon>Hericiaceae</taxon>
        <taxon>Hericium</taxon>
    </lineage>
</organism>
<comment type="caution">
    <text evidence="6">The sequence shown here is derived from an EMBL/GenBank/DDBJ whole genome shotgun (WGS) entry which is preliminary data.</text>
</comment>
<evidence type="ECO:0000256" key="5">
    <source>
        <dbReference type="SAM" id="MobiDB-lite"/>
    </source>
</evidence>
<feature type="region of interest" description="Disordered" evidence="5">
    <location>
        <begin position="22"/>
        <end position="124"/>
    </location>
</feature>
<protein>
    <recommendedName>
        <fullName evidence="4">60S ribosomal protein L29</fullName>
    </recommendedName>
</protein>
<feature type="compositionally biased region" description="Polar residues" evidence="5">
    <location>
        <begin position="23"/>
        <end position="38"/>
    </location>
</feature>
<keyword evidence="7" id="KW-1185">Reference proteome</keyword>
<evidence type="ECO:0000313" key="6">
    <source>
        <dbReference type="EMBL" id="TFY80279.1"/>
    </source>
</evidence>
<dbReference type="EMBL" id="SFCI01000363">
    <property type="protein sequence ID" value="TFY80279.1"/>
    <property type="molecule type" value="Genomic_DNA"/>
</dbReference>
<accession>A0A4Z0A336</accession>
<dbReference type="Proteomes" id="UP000298061">
    <property type="component" value="Unassembled WGS sequence"/>
</dbReference>
<evidence type="ECO:0000256" key="2">
    <source>
        <dbReference type="ARBA" id="ARBA00022980"/>
    </source>
</evidence>
<dbReference type="AlphaFoldDB" id="A0A4Z0A336"/>
<dbReference type="InterPro" id="IPR002673">
    <property type="entry name" value="Ribosomal_eL29"/>
</dbReference>
<evidence type="ECO:0000256" key="4">
    <source>
        <dbReference type="RuleBase" id="RU364026"/>
    </source>
</evidence>
<dbReference type="Pfam" id="PF01779">
    <property type="entry name" value="Ribosomal_L29e"/>
    <property type="match status" value="1"/>
</dbReference>
<dbReference type="PANTHER" id="PTHR12884">
    <property type="entry name" value="60S RIBOSOMAL PROTEIN L29"/>
    <property type="match status" value="1"/>
</dbReference>
<dbReference type="OrthoDB" id="996720at2759"/>
<proteinExistence type="inferred from homology"/>
<feature type="compositionally biased region" description="Basic residues" evidence="5">
    <location>
        <begin position="65"/>
        <end position="84"/>
    </location>
</feature>
<dbReference type="PANTHER" id="PTHR12884:SF0">
    <property type="entry name" value="60S RIBOSOMAL PROTEIN L29"/>
    <property type="match status" value="1"/>
</dbReference>
<gene>
    <name evidence="6" type="ORF">EWM64_g3734</name>
</gene>
<evidence type="ECO:0000256" key="1">
    <source>
        <dbReference type="ARBA" id="ARBA00010247"/>
    </source>
</evidence>
<dbReference type="GO" id="GO:0022625">
    <property type="term" value="C:cytosolic large ribosomal subunit"/>
    <property type="evidence" value="ECO:0007669"/>
    <property type="project" value="TreeGrafter"/>
</dbReference>
<reference evidence="6 7" key="1">
    <citation type="submission" date="2019-02" db="EMBL/GenBank/DDBJ databases">
        <title>Genome sequencing of the rare red list fungi Hericium alpestre (H. flagellum).</title>
        <authorList>
            <person name="Buettner E."/>
            <person name="Kellner H."/>
        </authorList>
    </citation>
    <scope>NUCLEOTIDE SEQUENCE [LARGE SCALE GENOMIC DNA]</scope>
    <source>
        <strain evidence="6 7">DSM 108284</strain>
    </source>
</reference>
<sequence length="124" mass="13812">MMHDLPRAPTKLTTLKLCAKGGSANSDQTLGTNCTVFQPPTGRDTTHLTPRHRIQQAQVDDGKMAKSKNHTAHNQTRKAHRNGIKRPTVSRTRSLKGVDAKFRRNSRFALNGSRKARREAKEAS</sequence>
<keyword evidence="3 4" id="KW-0687">Ribonucleoprotein</keyword>
<evidence type="ECO:0000256" key="3">
    <source>
        <dbReference type="ARBA" id="ARBA00023274"/>
    </source>
</evidence>
<evidence type="ECO:0000313" key="7">
    <source>
        <dbReference type="Proteomes" id="UP000298061"/>
    </source>
</evidence>
<comment type="similarity">
    <text evidence="1 4">Belongs to the eukaryotic ribosomal protein eL29 family.</text>
</comment>
<keyword evidence="2 4" id="KW-0689">Ribosomal protein</keyword>
<dbReference type="GO" id="GO:0003735">
    <property type="term" value="F:structural constituent of ribosome"/>
    <property type="evidence" value="ECO:0007669"/>
    <property type="project" value="UniProtKB-UniRule"/>
</dbReference>
<name>A0A4Z0A336_9AGAM</name>
<dbReference type="STRING" id="135208.A0A4Z0A336"/>
<dbReference type="GO" id="GO:0002181">
    <property type="term" value="P:cytoplasmic translation"/>
    <property type="evidence" value="ECO:0007669"/>
    <property type="project" value="TreeGrafter"/>
</dbReference>